<dbReference type="SUPFAM" id="SSF64518">
    <property type="entry name" value="Phase 1 flagellin"/>
    <property type="match status" value="1"/>
</dbReference>
<comment type="similarity">
    <text evidence="1 3">Belongs to the bacterial flagellin family.</text>
</comment>
<dbReference type="GO" id="GO:0005198">
    <property type="term" value="F:structural molecule activity"/>
    <property type="evidence" value="ECO:0007669"/>
    <property type="project" value="UniProtKB-UniRule"/>
</dbReference>
<dbReference type="HOGENOM" id="CLU_066395_0_0_5"/>
<comment type="function">
    <text evidence="3">Flagellin is the subunit protein which polymerizes to form the filaments of bacterial flagella.</text>
</comment>
<keyword evidence="3" id="KW-0964">Secreted</keyword>
<dbReference type="eggNOG" id="COG1344">
    <property type="taxonomic scope" value="Bacteria"/>
</dbReference>
<keyword evidence="2 3" id="KW-0975">Bacterial flagellum</keyword>
<organism evidence="6 7">
    <name type="scientific">Candidatus Liberibacter americanus str. Sao Paulo</name>
    <dbReference type="NCBI Taxonomy" id="1261131"/>
    <lineage>
        <taxon>Bacteria</taxon>
        <taxon>Pseudomonadati</taxon>
        <taxon>Pseudomonadota</taxon>
        <taxon>Alphaproteobacteria</taxon>
        <taxon>Hyphomicrobiales</taxon>
        <taxon>Rhizobiaceae</taxon>
        <taxon>Liberibacter</taxon>
    </lineage>
</organism>
<evidence type="ECO:0000256" key="2">
    <source>
        <dbReference type="ARBA" id="ARBA00023143"/>
    </source>
</evidence>
<sequence length="351" mass="39958">MRANGVSTSSIIYCMNFYNKKLESNLTQLRKETVTGQYSDFGVNFGSKVSDILGLSQENQHIKNMRDSNNLAKVRLSVSQESLKLIDKTYQNIRESIIISNEAGEKFDINFSEKSKEYLKYMTDLVNTTLNGSYLFAGNNTSEKPLQDYFAKDSPAKKSFDKILDDFLTNNSKDKKLNIADMNSNQMAEFIDKLEQFFLDNDYWDKNWSNASYQNIKQNINGSDVIDVSVNANIDGIRRLALCSVIGIELIGKDISPESREVISTKMFNHISKGLEDINKHHSLLGISEKSIDEVNLFLEKKETIIETYVTKTIGIDKYKTIMTLEDIINKIDISYAITAKINKLSFLKVL</sequence>
<evidence type="ECO:0000256" key="1">
    <source>
        <dbReference type="ARBA" id="ARBA00005709"/>
    </source>
</evidence>
<keyword evidence="6" id="KW-0282">Flagellum</keyword>
<comment type="subcellular location">
    <subcellularLocation>
        <location evidence="3">Secreted</location>
    </subcellularLocation>
    <subcellularLocation>
        <location evidence="3">Bacterial flagellum</location>
    </subcellularLocation>
</comment>
<dbReference type="KEGG" id="lar:lam_392"/>
<gene>
    <name evidence="6" type="primary">flgL</name>
    <name evidence="6" type="ORF">lam_392</name>
</gene>
<dbReference type="InterPro" id="IPR001029">
    <property type="entry name" value="Flagellin_N"/>
</dbReference>
<dbReference type="NCBIfam" id="NF004669">
    <property type="entry name" value="PRK06008.1"/>
    <property type="match status" value="1"/>
</dbReference>
<evidence type="ECO:0000259" key="4">
    <source>
        <dbReference type="Pfam" id="PF00669"/>
    </source>
</evidence>
<dbReference type="GO" id="GO:0009288">
    <property type="term" value="C:bacterial-type flagellum"/>
    <property type="evidence" value="ECO:0007669"/>
    <property type="project" value="UniProtKB-SubCell"/>
</dbReference>
<dbReference type="InterPro" id="IPR046358">
    <property type="entry name" value="Flagellin_C"/>
</dbReference>
<evidence type="ECO:0000313" key="7">
    <source>
        <dbReference type="Proteomes" id="UP000017862"/>
    </source>
</evidence>
<evidence type="ECO:0000313" key="6">
    <source>
        <dbReference type="EMBL" id="AHA27759.1"/>
    </source>
</evidence>
<dbReference type="Pfam" id="PF00700">
    <property type="entry name" value="Flagellin_C"/>
    <property type="match status" value="1"/>
</dbReference>
<reference evidence="6 7" key="1">
    <citation type="journal article" date="2014" name="Mol. Plant Microbe Interact.">
        <title>The complete genome sequence of Candidatus Liberibacter americanus, associated with citrus Huanglongbing.</title>
        <authorList>
            <person name="Wulff N.A."/>
            <person name="Zhang S."/>
            <person name="Setubal J.C."/>
            <person name="Almeida N.F."/>
            <person name="Martins E.C."/>
            <person name="Harakava R."/>
            <person name="Kumar D."/>
            <person name="Rangel L.T."/>
            <person name="Foissac X."/>
            <person name="Bove J."/>
            <person name="Gabriel D.W."/>
        </authorList>
    </citation>
    <scope>NUCLEOTIDE SEQUENCE [LARGE SCALE GENOMIC DNA]</scope>
    <source>
        <strain evidence="6 7">Sao Paulo</strain>
    </source>
</reference>
<keyword evidence="6" id="KW-0969">Cilium</keyword>
<evidence type="ECO:0000256" key="3">
    <source>
        <dbReference type="RuleBase" id="RU362073"/>
    </source>
</evidence>
<dbReference type="Gene3D" id="1.20.1330.10">
    <property type="entry name" value="f41 fragment of flagellin, N-terminal domain"/>
    <property type="match status" value="1"/>
</dbReference>
<protein>
    <recommendedName>
        <fullName evidence="3">Flagellin</fullName>
    </recommendedName>
</protein>
<dbReference type="STRING" id="1261131.lam_392"/>
<dbReference type="PATRIC" id="fig|1261131.3.peg.378"/>
<proteinExistence type="inferred from homology"/>
<dbReference type="Proteomes" id="UP000017862">
    <property type="component" value="Chromosome"/>
</dbReference>
<dbReference type="AlphaFoldDB" id="U6B3Y0"/>
<feature type="domain" description="Flagellin C-terminal" evidence="5">
    <location>
        <begin position="271"/>
        <end position="348"/>
    </location>
</feature>
<dbReference type="Pfam" id="PF00669">
    <property type="entry name" value="Flagellin_N"/>
    <property type="match status" value="1"/>
</dbReference>
<feature type="domain" description="Flagellin N-terminal" evidence="4">
    <location>
        <begin position="17"/>
        <end position="141"/>
    </location>
</feature>
<dbReference type="RefSeq" id="WP_007557152.1">
    <property type="nucleotide sequence ID" value="NC_022793.1"/>
</dbReference>
<dbReference type="GO" id="GO:0005576">
    <property type="term" value="C:extracellular region"/>
    <property type="evidence" value="ECO:0007669"/>
    <property type="project" value="UniProtKB-SubCell"/>
</dbReference>
<accession>U6B3Y0</accession>
<keyword evidence="7" id="KW-1185">Reference proteome</keyword>
<evidence type="ECO:0000259" key="5">
    <source>
        <dbReference type="Pfam" id="PF00700"/>
    </source>
</evidence>
<dbReference type="EMBL" id="CP006604">
    <property type="protein sequence ID" value="AHA27759.1"/>
    <property type="molecule type" value="Genomic_DNA"/>
</dbReference>
<keyword evidence="6" id="KW-0966">Cell projection</keyword>
<name>U6B3Y0_9HYPH</name>